<dbReference type="Gene3D" id="3.40.50.300">
    <property type="entry name" value="P-loop containing nucleotide triphosphate hydrolases"/>
    <property type="match status" value="1"/>
</dbReference>
<dbReference type="Pfam" id="PF13671">
    <property type="entry name" value="AAA_33"/>
    <property type="match status" value="1"/>
</dbReference>
<sequence>MVTDSKHLPMSKLIFICGHAGTGKTTLAKRLVRELNEETAESFCLLDKDTLYGNYSSSVMGVLTGNPNDRDSPLYLQHLRDPEYAGLLDTARDNLDLDCNVFVVGPLSREIREHKLIDREWLRVPEQTAISIVWVHLQEDEARRRIEKRGNPNDQWKLEHWDQYRTRLFMPQAQEYPELRLYDNTTSDEAQYQQLKRELFDGCD</sequence>
<dbReference type="Proteomes" id="UP000199531">
    <property type="component" value="Unassembled WGS sequence"/>
</dbReference>
<organism evidence="1 2">
    <name type="scientific">Brachymonas denitrificans DSM 15123</name>
    <dbReference type="NCBI Taxonomy" id="1121117"/>
    <lineage>
        <taxon>Bacteria</taxon>
        <taxon>Pseudomonadati</taxon>
        <taxon>Pseudomonadota</taxon>
        <taxon>Betaproteobacteria</taxon>
        <taxon>Burkholderiales</taxon>
        <taxon>Comamonadaceae</taxon>
        <taxon>Brachymonas</taxon>
    </lineage>
</organism>
<keyword evidence="1" id="KW-0418">Kinase</keyword>
<dbReference type="GO" id="GO:0016301">
    <property type="term" value="F:kinase activity"/>
    <property type="evidence" value="ECO:0007669"/>
    <property type="project" value="UniProtKB-KW"/>
</dbReference>
<evidence type="ECO:0000313" key="2">
    <source>
        <dbReference type="Proteomes" id="UP000199531"/>
    </source>
</evidence>
<proteinExistence type="predicted"/>
<gene>
    <name evidence="1" type="ORF">SAMN02745977_01758</name>
</gene>
<accession>A0A1H8IGL0</accession>
<dbReference type="EMBL" id="FOCW01000004">
    <property type="protein sequence ID" value="SEN67674.1"/>
    <property type="molecule type" value="Genomic_DNA"/>
</dbReference>
<reference evidence="1 2" key="1">
    <citation type="submission" date="2016-10" db="EMBL/GenBank/DDBJ databases">
        <authorList>
            <person name="de Groot N.N."/>
        </authorList>
    </citation>
    <scope>NUCLEOTIDE SEQUENCE [LARGE SCALE GENOMIC DNA]</scope>
    <source>
        <strain evidence="1 2">DSM 15123</strain>
    </source>
</reference>
<protein>
    <submittedName>
        <fullName evidence="1">Adenylate kinase</fullName>
    </submittedName>
</protein>
<dbReference type="AlphaFoldDB" id="A0A1H8IGL0"/>
<keyword evidence="1" id="KW-0808">Transferase</keyword>
<name>A0A1H8IGL0_9BURK</name>
<dbReference type="InterPro" id="IPR027417">
    <property type="entry name" value="P-loop_NTPase"/>
</dbReference>
<keyword evidence="2" id="KW-1185">Reference proteome</keyword>
<dbReference type="STRING" id="1121117.SAMN02745977_01758"/>
<dbReference type="SUPFAM" id="SSF52540">
    <property type="entry name" value="P-loop containing nucleoside triphosphate hydrolases"/>
    <property type="match status" value="1"/>
</dbReference>
<evidence type="ECO:0000313" key="1">
    <source>
        <dbReference type="EMBL" id="SEN67674.1"/>
    </source>
</evidence>